<keyword evidence="8 17" id="KW-0479">Metal-binding</keyword>
<feature type="binding site" evidence="17">
    <location>
        <position position="17"/>
    </location>
    <ligand>
        <name>[4Fe-4S] cluster</name>
        <dbReference type="ChEBI" id="CHEBI:49883"/>
    </ligand>
</feature>
<feature type="binding site" evidence="17">
    <location>
        <position position="98"/>
    </location>
    <ligand>
        <name>[4Fe-4S] cluster</name>
        <dbReference type="ChEBI" id="CHEBI:49883"/>
    </ligand>
</feature>
<keyword evidence="12 17" id="KW-0411">Iron-sulfur</keyword>
<dbReference type="PANTHER" id="PTHR36701">
    <property type="entry name" value="EPOXYQUEUOSINE REDUCTASE QUEH"/>
    <property type="match status" value="1"/>
</dbReference>
<keyword evidence="11 17" id="KW-0408">Iron</keyword>
<dbReference type="GO" id="GO:0051539">
    <property type="term" value="F:4 iron, 4 sulfur cluster binding"/>
    <property type="evidence" value="ECO:0007669"/>
    <property type="project" value="UniProtKB-UniRule"/>
</dbReference>
<comment type="pathway">
    <text evidence="2 17">tRNA modification; tRNA-queuosine biosynthesis.</text>
</comment>
<evidence type="ECO:0000256" key="16">
    <source>
        <dbReference type="ARBA" id="ARBA00047415"/>
    </source>
</evidence>
<feature type="disulfide bond" description="Redox-active" evidence="17">
    <location>
        <begin position="175"/>
        <end position="177"/>
    </location>
</feature>
<evidence type="ECO:0000256" key="13">
    <source>
        <dbReference type="ARBA" id="ARBA00023157"/>
    </source>
</evidence>
<dbReference type="eggNOG" id="COG1636">
    <property type="taxonomic scope" value="Bacteria"/>
</dbReference>
<protein>
    <recommendedName>
        <fullName evidence="5 17">Epoxyqueuosine reductase QueH</fullName>
        <ecNumber evidence="4 17">1.17.99.6</ecNumber>
    </recommendedName>
    <alternativeName>
        <fullName evidence="15 17">Queuosine biosynthesis protein QueH</fullName>
    </alternativeName>
</protein>
<accession>C3X741</accession>
<evidence type="ECO:0000256" key="14">
    <source>
        <dbReference type="ARBA" id="ARBA00023284"/>
    </source>
</evidence>
<evidence type="ECO:0000256" key="17">
    <source>
        <dbReference type="HAMAP-Rule" id="MF_02089"/>
    </source>
</evidence>
<comment type="similarity">
    <text evidence="3 17">Belongs to the QueH family.</text>
</comment>
<reference evidence="18" key="1">
    <citation type="submission" date="2011-10" db="EMBL/GenBank/DDBJ databases">
        <title>The Genome Sequence of Oxalobacter formigenes HOxBLS.</title>
        <authorList>
            <consortium name="The Broad Institute Genome Sequencing Platform"/>
            <person name="Earl A."/>
            <person name="Ward D."/>
            <person name="Feldgarden M."/>
            <person name="Gevers D."/>
            <person name="Allison M.J."/>
            <person name="Humphrey S."/>
            <person name="Young S.K."/>
            <person name="Zeng Q."/>
            <person name="Gargeya S."/>
            <person name="Fitzgerald M."/>
            <person name="Haas B."/>
            <person name="Abouelleil A."/>
            <person name="Alvarado L."/>
            <person name="Arachchi H.M."/>
            <person name="Berlin A."/>
            <person name="Brown A."/>
            <person name="Chapman S.B."/>
            <person name="Chen Z."/>
            <person name="Dunbar C."/>
            <person name="Freedman E."/>
            <person name="Gearin G."/>
            <person name="Goldberg J."/>
            <person name="Griggs A."/>
            <person name="Gujja S."/>
            <person name="Heiman D."/>
            <person name="Howarth C."/>
            <person name="Larson L."/>
            <person name="Lui A."/>
            <person name="MacDonald P.J.P."/>
            <person name="Montmayeur A."/>
            <person name="Murphy C."/>
            <person name="Neiman D."/>
            <person name="Pearson M."/>
            <person name="Priest M."/>
            <person name="Roberts A."/>
            <person name="Saif S."/>
            <person name="Shea T."/>
            <person name="Shenoy N."/>
            <person name="Sisk P."/>
            <person name="Stolte C."/>
            <person name="Sykes S."/>
            <person name="Wortman J."/>
            <person name="Nusbaum C."/>
            <person name="Birren B."/>
        </authorList>
    </citation>
    <scope>NUCLEOTIDE SEQUENCE [LARGE SCALE GENOMIC DNA]</scope>
    <source>
        <strain evidence="18">HOxBLS</strain>
    </source>
</reference>
<evidence type="ECO:0000256" key="11">
    <source>
        <dbReference type="ARBA" id="ARBA00023004"/>
    </source>
</evidence>
<dbReference type="AlphaFoldDB" id="C3X741"/>
<dbReference type="HAMAP" id="MF_02089">
    <property type="entry name" value="QueH"/>
    <property type="match status" value="1"/>
</dbReference>
<evidence type="ECO:0000256" key="10">
    <source>
        <dbReference type="ARBA" id="ARBA00023002"/>
    </source>
</evidence>
<evidence type="ECO:0000256" key="6">
    <source>
        <dbReference type="ARBA" id="ARBA00022485"/>
    </source>
</evidence>
<dbReference type="Proteomes" id="UP000003973">
    <property type="component" value="Unassembled WGS sequence"/>
</dbReference>
<feature type="binding site" evidence="17">
    <location>
        <position position="18"/>
    </location>
    <ligand>
        <name>[4Fe-4S] cluster</name>
        <dbReference type="ChEBI" id="CHEBI:49883"/>
    </ligand>
</feature>
<dbReference type="GO" id="GO:0052693">
    <property type="term" value="F:epoxyqueuosine reductase activity"/>
    <property type="evidence" value="ECO:0007669"/>
    <property type="project" value="UniProtKB-UniRule"/>
</dbReference>
<comment type="catalytic activity">
    <reaction evidence="16 17">
        <text>epoxyqueuosine(34) in tRNA + AH2 = queuosine(34) in tRNA + A + H2O</text>
        <dbReference type="Rhea" id="RHEA:32159"/>
        <dbReference type="Rhea" id="RHEA-COMP:18571"/>
        <dbReference type="Rhea" id="RHEA-COMP:18582"/>
        <dbReference type="ChEBI" id="CHEBI:13193"/>
        <dbReference type="ChEBI" id="CHEBI:15377"/>
        <dbReference type="ChEBI" id="CHEBI:17499"/>
        <dbReference type="ChEBI" id="CHEBI:194431"/>
        <dbReference type="ChEBI" id="CHEBI:194443"/>
        <dbReference type="EC" id="1.17.99.6"/>
    </reaction>
</comment>
<keyword evidence="10 17" id="KW-0560">Oxidoreductase</keyword>
<dbReference type="PANTHER" id="PTHR36701:SF1">
    <property type="entry name" value="EPOXYQUEUOSINE REDUCTASE QUEH"/>
    <property type="match status" value="1"/>
</dbReference>
<sequence>MTEYMETKENRVFLHICCGPCSLMPVVHLRKEGFNVTAFFFNPNIHPEEEYGLRRDSAQLAAEKLDYPLVFAGDALKPAQWIRELNGVTQEGERCVSCYRQRLLPVALEAKRRGFDFFTTSLLYSRYQHHEAICQVAEQVARETGVSFLYRDFRPYWYEGINLSKELGLYRQKWCGCLLSRKEAEIQRAERAELKRRKALARMASVA</sequence>
<proteinExistence type="inferred from homology"/>
<evidence type="ECO:0000256" key="3">
    <source>
        <dbReference type="ARBA" id="ARBA00008207"/>
    </source>
</evidence>
<evidence type="ECO:0000256" key="8">
    <source>
        <dbReference type="ARBA" id="ARBA00022723"/>
    </source>
</evidence>
<evidence type="ECO:0000313" key="18">
    <source>
        <dbReference type="EMBL" id="EEO28935.2"/>
    </source>
</evidence>
<dbReference type="Pfam" id="PF02677">
    <property type="entry name" value="QueH"/>
    <property type="match status" value="1"/>
</dbReference>
<dbReference type="HOGENOM" id="CLU_088177_1_1_4"/>
<name>C3X741_9BURK</name>
<evidence type="ECO:0000256" key="5">
    <source>
        <dbReference type="ARBA" id="ARBA00016895"/>
    </source>
</evidence>
<keyword evidence="6 17" id="KW-0004">4Fe-4S</keyword>
<evidence type="ECO:0000256" key="12">
    <source>
        <dbReference type="ARBA" id="ARBA00023014"/>
    </source>
</evidence>
<dbReference type="UniPathway" id="UPA00392"/>
<evidence type="ECO:0000256" key="2">
    <source>
        <dbReference type="ARBA" id="ARBA00004691"/>
    </source>
</evidence>
<evidence type="ECO:0000256" key="15">
    <source>
        <dbReference type="ARBA" id="ARBA00031446"/>
    </source>
</evidence>
<evidence type="ECO:0000256" key="7">
    <source>
        <dbReference type="ARBA" id="ARBA00022694"/>
    </source>
</evidence>
<dbReference type="GO" id="GO:0008616">
    <property type="term" value="P:tRNA queuosine(34) biosynthetic process"/>
    <property type="evidence" value="ECO:0007669"/>
    <property type="project" value="UniProtKB-UniRule"/>
</dbReference>
<feature type="binding site" evidence="17">
    <location>
        <position position="95"/>
    </location>
    <ligand>
        <name>[4Fe-4S] cluster</name>
        <dbReference type="ChEBI" id="CHEBI:49883"/>
    </ligand>
</feature>
<evidence type="ECO:0000313" key="19">
    <source>
        <dbReference type="Proteomes" id="UP000003973"/>
    </source>
</evidence>
<gene>
    <name evidence="17" type="primary">queH</name>
    <name evidence="18" type="ORF">OFAG_02088</name>
</gene>
<keyword evidence="13 17" id="KW-1015">Disulfide bond</keyword>
<comment type="function">
    <text evidence="1 17">Catalyzes the conversion of epoxyqueuosine (oQ) to queuosine (Q), which is a hypermodified base found in the wobble positions of tRNA(Asp), tRNA(Asn), tRNA(His) and tRNA(Tyr).</text>
</comment>
<keyword evidence="9 17" id="KW-0671">Queuosine biosynthesis</keyword>
<dbReference type="EC" id="1.17.99.6" evidence="4 17"/>
<evidence type="ECO:0000256" key="1">
    <source>
        <dbReference type="ARBA" id="ARBA00002268"/>
    </source>
</evidence>
<keyword evidence="14 17" id="KW-0676">Redox-active center</keyword>
<evidence type="ECO:0000256" key="4">
    <source>
        <dbReference type="ARBA" id="ARBA00012622"/>
    </source>
</evidence>
<dbReference type="EMBL" id="ACDP02000005">
    <property type="protein sequence ID" value="EEO28935.2"/>
    <property type="molecule type" value="Genomic_DNA"/>
</dbReference>
<dbReference type="InterPro" id="IPR003828">
    <property type="entry name" value="QueH"/>
</dbReference>
<evidence type="ECO:0000256" key="9">
    <source>
        <dbReference type="ARBA" id="ARBA00022785"/>
    </source>
</evidence>
<comment type="caution">
    <text evidence="18">The sequence shown here is derived from an EMBL/GenBank/DDBJ whole genome shotgun (WGS) entry which is preliminary data.</text>
</comment>
<keyword evidence="19" id="KW-1185">Reference proteome</keyword>
<organism evidence="18 19">
    <name type="scientific">Oxalobacter paraformigenes</name>
    <dbReference type="NCBI Taxonomy" id="556268"/>
    <lineage>
        <taxon>Bacteria</taxon>
        <taxon>Pseudomonadati</taxon>
        <taxon>Pseudomonadota</taxon>
        <taxon>Betaproteobacteria</taxon>
        <taxon>Burkholderiales</taxon>
        <taxon>Oxalobacteraceae</taxon>
        <taxon>Oxalobacter</taxon>
    </lineage>
</organism>
<dbReference type="GO" id="GO:0046872">
    <property type="term" value="F:metal ion binding"/>
    <property type="evidence" value="ECO:0007669"/>
    <property type="project" value="UniProtKB-KW"/>
</dbReference>
<keyword evidence="7 17" id="KW-0819">tRNA processing</keyword>